<keyword evidence="3" id="KW-1185">Reference proteome</keyword>
<evidence type="ECO:0000313" key="2">
    <source>
        <dbReference type="EMBL" id="VFT77960.1"/>
    </source>
</evidence>
<evidence type="ECO:0000313" key="3">
    <source>
        <dbReference type="Proteomes" id="UP000332933"/>
    </source>
</evidence>
<dbReference type="EMBL" id="CAADRA010000043">
    <property type="protein sequence ID" value="VFT77960.1"/>
    <property type="molecule type" value="Genomic_DNA"/>
</dbReference>
<dbReference type="PANTHER" id="PTHR35559:SF1">
    <property type="entry name" value="CHITIN-BINDING TYPE-4 DOMAIN-CONTAINING PROTEIN"/>
    <property type="match status" value="1"/>
</dbReference>
<dbReference type="OrthoDB" id="165036at2759"/>
<proteinExistence type="predicted"/>
<evidence type="ECO:0000313" key="1">
    <source>
        <dbReference type="EMBL" id="KAF0719875.1"/>
    </source>
</evidence>
<gene>
    <name evidence="2" type="primary">Aste57867_736</name>
    <name evidence="1" type="ORF">As57867_000735</name>
    <name evidence="2" type="ORF">ASTE57867_736</name>
</gene>
<dbReference type="Proteomes" id="UP000332933">
    <property type="component" value="Unassembled WGS sequence"/>
</dbReference>
<dbReference type="PANTHER" id="PTHR35559">
    <property type="entry name" value="CHITIN-BINDING TYPE-4 DOMAIN-CONTAINING PROTEIN"/>
    <property type="match status" value="1"/>
</dbReference>
<organism evidence="2 3">
    <name type="scientific">Aphanomyces stellatus</name>
    <dbReference type="NCBI Taxonomy" id="120398"/>
    <lineage>
        <taxon>Eukaryota</taxon>
        <taxon>Sar</taxon>
        <taxon>Stramenopiles</taxon>
        <taxon>Oomycota</taxon>
        <taxon>Saprolegniomycetes</taxon>
        <taxon>Saprolegniales</taxon>
        <taxon>Verrucalvaceae</taxon>
        <taxon>Aphanomyces</taxon>
    </lineage>
</organism>
<protein>
    <submittedName>
        <fullName evidence="2">Aste57867_736 protein</fullName>
    </submittedName>
</protein>
<reference evidence="1" key="2">
    <citation type="submission" date="2019-06" db="EMBL/GenBank/DDBJ databases">
        <title>Genomics analysis of Aphanomyces spp. identifies a new class of oomycete effector associated with host adaptation.</title>
        <authorList>
            <person name="Gaulin E."/>
        </authorList>
    </citation>
    <scope>NUCLEOTIDE SEQUENCE</scope>
    <source>
        <strain evidence="1">CBS 578.67</strain>
    </source>
</reference>
<sequence length="313" mass="33900">MQKLRTSVGQRQTECIRPSCLYLVPTAGSTSAACLGPTSTASSYPLPITAARWTTGADRPFSIVLRSECPSTATSAKAARSLISVIRQLASTMKTILAALLIAPLVVGHSWLECTNYDVRSSSSNTLYWNASACSGHARCGGRQATEGFGVDTGFDFRPLLAGRPCQCAASSASAYGGAARMATYVKGQRVCVAYPAKNHVADVCTNAYIPDAGVRIFRTRAWPTAADGVDPPLRQWPVEYTHANGRHDDGRVDYKGFQHCPKFCQDKGRALCSLCFQLEDDLAPGKYTFQWQWSFNSVDDLYATCWEAIVAP</sequence>
<dbReference type="EMBL" id="VJMH01000043">
    <property type="protein sequence ID" value="KAF0719875.1"/>
    <property type="molecule type" value="Genomic_DNA"/>
</dbReference>
<dbReference type="AlphaFoldDB" id="A0A485K3P4"/>
<reference evidence="2 3" key="1">
    <citation type="submission" date="2019-03" db="EMBL/GenBank/DDBJ databases">
        <authorList>
            <person name="Gaulin E."/>
            <person name="Dumas B."/>
        </authorList>
    </citation>
    <scope>NUCLEOTIDE SEQUENCE [LARGE SCALE GENOMIC DNA]</scope>
    <source>
        <strain evidence="2">CBS 568.67</strain>
    </source>
</reference>
<dbReference type="PROSITE" id="PS51257">
    <property type="entry name" value="PROKAR_LIPOPROTEIN"/>
    <property type="match status" value="1"/>
</dbReference>
<accession>A0A485K3P4</accession>
<name>A0A485K3P4_9STRA</name>